<feature type="signal peptide" evidence="2">
    <location>
        <begin position="1"/>
        <end position="33"/>
    </location>
</feature>
<gene>
    <name evidence="4" type="ORF">PFISCL1PPCAC_4994</name>
</gene>
<keyword evidence="5" id="KW-1185">Reference proteome</keyword>
<reference evidence="4" key="1">
    <citation type="submission" date="2023-10" db="EMBL/GenBank/DDBJ databases">
        <title>Genome assembly of Pristionchus species.</title>
        <authorList>
            <person name="Yoshida K."/>
            <person name="Sommer R.J."/>
        </authorList>
    </citation>
    <scope>NUCLEOTIDE SEQUENCE</scope>
    <source>
        <strain evidence="4">RS5133</strain>
    </source>
</reference>
<organism evidence="4 5">
    <name type="scientific">Pristionchus fissidentatus</name>
    <dbReference type="NCBI Taxonomy" id="1538716"/>
    <lineage>
        <taxon>Eukaryota</taxon>
        <taxon>Metazoa</taxon>
        <taxon>Ecdysozoa</taxon>
        <taxon>Nematoda</taxon>
        <taxon>Chromadorea</taxon>
        <taxon>Rhabditida</taxon>
        <taxon>Rhabditina</taxon>
        <taxon>Diplogasteromorpha</taxon>
        <taxon>Diplogasteroidea</taxon>
        <taxon>Neodiplogasteridae</taxon>
        <taxon>Pristionchus</taxon>
    </lineage>
</organism>
<proteinExistence type="predicted"/>
<comment type="caution">
    <text evidence="4">The sequence shown here is derived from an EMBL/GenBank/DDBJ whole genome shotgun (WGS) entry which is preliminary data.</text>
</comment>
<dbReference type="EMBL" id="BTSY01000002">
    <property type="protein sequence ID" value="GMT13697.1"/>
    <property type="molecule type" value="Genomic_DNA"/>
</dbReference>
<feature type="domain" description="Domain of unknown function DB" evidence="3">
    <location>
        <begin position="525"/>
        <end position="627"/>
    </location>
</feature>
<evidence type="ECO:0000256" key="1">
    <source>
        <dbReference type="SAM" id="MobiDB-lite"/>
    </source>
</evidence>
<dbReference type="AlphaFoldDB" id="A0AAV5V4F3"/>
<evidence type="ECO:0000259" key="3">
    <source>
        <dbReference type="Pfam" id="PF01682"/>
    </source>
</evidence>
<sequence>IRSGPAGSAAAHTMGPPTTTTFVVLIIASVSLAQHEGFNIAPPAIHSGVVQYRANRQALGGYDVQPPQLQQQYPQQGAYQVSGAVVQQQQQYGAAAAQGYNQVTIPQQAAAYDQPQPQLQQQQQVFAAQVGPAAGGYAVQQLQPPPVPNSPFLPQQSQGQYALAGQQQHQQQFAPQQQYYPQQQYLQQPQQQFYQRPPVSQAVNPFYGQQGGYVQQQQPLQQVQQQQYQAPQQQMYAQQALPVAQPPPQYLQQQQQYPQAAVQQPAVQQLQQQQAYAQQPLPVSQPQYDARPQQLQQLQQMQQRQQVIAAPPQVQQLPPLVSPPAPPPAASPLIHVEPLPPVHPTAPPPPARFTPYLADVRDPAAAAAATAQPRLAAPENLETSTVIAVDAHAEQVADNHNRAELVTRRPKKLKNKKKKRVKVVSTTVQVQPVTLAPAPSTVSAHRASHRVVTTTFPPSIAPPSVIRVHKVDAVPQPAAHIQQIATPPPRIHKPSNRPSKLVELTTAANVAAGIRQSPNEVFLQCCKDTGIVTNCHSRCNFDTLTKKVLTGMFLGTDPCPQKYGRDMLSCAAQRGDHTECCMDRGVHTTAAKNKCLGFCVMTPGSTFQADISMLPCWAVLNDIKGCFKDAILDQE</sequence>
<feature type="non-terminal residue" evidence="4">
    <location>
        <position position="1"/>
    </location>
</feature>
<keyword evidence="2" id="KW-0732">Signal</keyword>
<dbReference type="PANTHER" id="PTHR46705">
    <property type="entry name" value="PROTEIN CBG09805"/>
    <property type="match status" value="1"/>
</dbReference>
<dbReference type="InterPro" id="IPR002602">
    <property type="entry name" value="DB"/>
</dbReference>
<dbReference type="Pfam" id="PF01682">
    <property type="entry name" value="DB"/>
    <property type="match status" value="1"/>
</dbReference>
<accession>A0AAV5V4F3</accession>
<evidence type="ECO:0000313" key="4">
    <source>
        <dbReference type="EMBL" id="GMT13697.1"/>
    </source>
</evidence>
<evidence type="ECO:0000313" key="5">
    <source>
        <dbReference type="Proteomes" id="UP001432322"/>
    </source>
</evidence>
<name>A0AAV5V4F3_9BILA</name>
<feature type="chain" id="PRO_5043428286" description="Domain of unknown function DB domain-containing protein" evidence="2">
    <location>
        <begin position="34"/>
        <end position="635"/>
    </location>
</feature>
<dbReference type="PANTHER" id="PTHR46705:SF2">
    <property type="entry name" value="DOMAIN OF UNKNOWN FUNCTION DB DOMAIN-CONTAINING PROTEIN"/>
    <property type="match status" value="1"/>
</dbReference>
<dbReference type="Proteomes" id="UP001432322">
    <property type="component" value="Unassembled WGS sequence"/>
</dbReference>
<evidence type="ECO:0000256" key="2">
    <source>
        <dbReference type="SAM" id="SignalP"/>
    </source>
</evidence>
<feature type="region of interest" description="Disordered" evidence="1">
    <location>
        <begin position="138"/>
        <end position="167"/>
    </location>
</feature>
<feature type="compositionally biased region" description="Low complexity" evidence="1">
    <location>
        <begin position="155"/>
        <end position="167"/>
    </location>
</feature>
<protein>
    <recommendedName>
        <fullName evidence="3">Domain of unknown function DB domain-containing protein</fullName>
    </recommendedName>
</protein>